<keyword evidence="3" id="KW-1185">Reference proteome</keyword>
<dbReference type="SUPFAM" id="SSF159888">
    <property type="entry name" value="YdhG-like"/>
    <property type="match status" value="1"/>
</dbReference>
<gene>
    <name evidence="2" type="ORF">EFA69_12960</name>
</gene>
<dbReference type="Pfam" id="PF13376">
    <property type="entry name" value="OmdA"/>
    <property type="match status" value="1"/>
</dbReference>
<dbReference type="Gene3D" id="3.90.1150.200">
    <property type="match status" value="1"/>
</dbReference>
<comment type="caution">
    <text evidence="2">The sequence shown here is derived from an EMBL/GenBank/DDBJ whole genome shotgun (WGS) entry which is preliminary data.</text>
</comment>
<protein>
    <recommendedName>
        <fullName evidence="1">YdhG-like domain-containing protein</fullName>
    </recommendedName>
</protein>
<dbReference type="EMBL" id="RJJE01000017">
    <property type="protein sequence ID" value="RNI27084.1"/>
    <property type="molecule type" value="Genomic_DNA"/>
</dbReference>
<sequence>MATLTPAQSEEKIEAFFANAPAFAQPICAKIRQAIATADPELKPSWKWNAPVYEKPGAGMVCAIGVFKQHVNLSFMQGALLPDPHQLFTSSQDAKAMRSVKFTEASQVQEPLLVEYLKAATQLKPGTAAKSAERNTIDLPDDLKQALTQAGQLENFEKMAYTHRKEYVRWVTEAKRAETRTSRLQKTVERISEGKKFS</sequence>
<reference evidence="2 3" key="1">
    <citation type="submission" date="2018-11" db="EMBL/GenBank/DDBJ databases">
        <title>Rufibacter latericius sp. nov., isolated from water in Baiyang Lake.</title>
        <authorList>
            <person name="Yang Y."/>
        </authorList>
    </citation>
    <scope>NUCLEOTIDE SEQUENCE [LARGE SCALE GENOMIC DNA]</scope>
    <source>
        <strain evidence="2 3">MCC P1</strain>
    </source>
</reference>
<organism evidence="2 3">
    <name type="scientific">Rufibacter immobilis</name>
    <dbReference type="NCBI Taxonomy" id="1348778"/>
    <lineage>
        <taxon>Bacteria</taxon>
        <taxon>Pseudomonadati</taxon>
        <taxon>Bacteroidota</taxon>
        <taxon>Cytophagia</taxon>
        <taxon>Cytophagales</taxon>
        <taxon>Hymenobacteraceae</taxon>
        <taxon>Rufibacter</taxon>
    </lineage>
</organism>
<accession>A0A3M9MNG5</accession>
<dbReference type="InterPro" id="IPR014922">
    <property type="entry name" value="YdhG-like"/>
</dbReference>
<evidence type="ECO:0000313" key="3">
    <source>
        <dbReference type="Proteomes" id="UP000271010"/>
    </source>
</evidence>
<dbReference type="AlphaFoldDB" id="A0A3M9MNG5"/>
<evidence type="ECO:0000313" key="2">
    <source>
        <dbReference type="EMBL" id="RNI27084.1"/>
    </source>
</evidence>
<dbReference type="Proteomes" id="UP000271010">
    <property type="component" value="Unassembled WGS sequence"/>
</dbReference>
<dbReference type="OrthoDB" id="9800461at2"/>
<dbReference type="RefSeq" id="WP_123133553.1">
    <property type="nucleotide sequence ID" value="NZ_RJJE01000017.1"/>
</dbReference>
<feature type="domain" description="YdhG-like" evidence="1">
    <location>
        <begin position="25"/>
        <end position="120"/>
    </location>
</feature>
<dbReference type="Pfam" id="PF08818">
    <property type="entry name" value="DUF1801"/>
    <property type="match status" value="1"/>
</dbReference>
<evidence type="ECO:0000259" key="1">
    <source>
        <dbReference type="Pfam" id="PF08818"/>
    </source>
</evidence>
<name>A0A3M9MNG5_9BACT</name>
<proteinExistence type="predicted"/>